<dbReference type="SUPFAM" id="SSF81383">
    <property type="entry name" value="F-box domain"/>
    <property type="match status" value="1"/>
</dbReference>
<evidence type="ECO:0000259" key="1">
    <source>
        <dbReference type="PROSITE" id="PS50181"/>
    </source>
</evidence>
<dbReference type="AlphaFoldDB" id="A0A3P5ZCU5"/>
<dbReference type="EMBL" id="LS974621">
    <property type="protein sequence ID" value="CAG7874860.1"/>
    <property type="molecule type" value="Genomic_DNA"/>
</dbReference>
<dbReference type="PANTHER" id="PTHR31111">
    <property type="entry name" value="BNAA05G37150D PROTEIN-RELATED"/>
    <property type="match status" value="1"/>
</dbReference>
<evidence type="ECO:0000313" key="3">
    <source>
        <dbReference type="EMBL" id="VDC70571.1"/>
    </source>
</evidence>
<dbReference type="SMART" id="SM00256">
    <property type="entry name" value="FBOX"/>
    <property type="match status" value="1"/>
</dbReference>
<gene>
    <name evidence="3" type="ORF">BRAA05T20285Z</name>
    <name evidence="2" type="ORF">BRAPAZ1V2_A05P13810.2</name>
</gene>
<protein>
    <recommendedName>
        <fullName evidence="1">F-box domain-containing protein</fullName>
    </recommendedName>
</protein>
<proteinExistence type="predicted"/>
<dbReference type="PROSITE" id="PS50181">
    <property type="entry name" value="FBOX"/>
    <property type="match status" value="1"/>
</dbReference>
<dbReference type="InterPro" id="IPR017451">
    <property type="entry name" value="F-box-assoc_interact_dom"/>
</dbReference>
<dbReference type="EMBL" id="LR031570">
    <property type="protein sequence ID" value="VDC70571.1"/>
    <property type="molecule type" value="Genomic_DNA"/>
</dbReference>
<accession>A0A3P5ZCU5</accession>
<reference evidence="3" key="1">
    <citation type="submission" date="2018-11" db="EMBL/GenBank/DDBJ databases">
        <authorList>
            <consortium name="Genoscope - CEA"/>
            <person name="William W."/>
        </authorList>
    </citation>
    <scope>NUCLEOTIDE SEQUENCE</scope>
</reference>
<dbReference type="InterPro" id="IPR001810">
    <property type="entry name" value="F-box_dom"/>
</dbReference>
<dbReference type="PANTHER" id="PTHR31111:SF58">
    <property type="entry name" value="F-BOX DOMAIN-CONTAINING PROTEIN"/>
    <property type="match status" value="1"/>
</dbReference>
<feature type="domain" description="F-box" evidence="1">
    <location>
        <begin position="16"/>
        <end position="65"/>
    </location>
</feature>
<name>A0A3P5ZCU5_BRACM</name>
<organism evidence="3">
    <name type="scientific">Brassica campestris</name>
    <name type="common">Field mustard</name>
    <dbReference type="NCBI Taxonomy" id="3711"/>
    <lineage>
        <taxon>Eukaryota</taxon>
        <taxon>Viridiplantae</taxon>
        <taxon>Streptophyta</taxon>
        <taxon>Embryophyta</taxon>
        <taxon>Tracheophyta</taxon>
        <taxon>Spermatophyta</taxon>
        <taxon>Magnoliopsida</taxon>
        <taxon>eudicotyledons</taxon>
        <taxon>Gunneridae</taxon>
        <taxon>Pentapetalae</taxon>
        <taxon>rosids</taxon>
        <taxon>malvids</taxon>
        <taxon>Brassicales</taxon>
        <taxon>Brassicaceae</taxon>
        <taxon>Brassiceae</taxon>
        <taxon>Brassica</taxon>
    </lineage>
</organism>
<dbReference type="Proteomes" id="UP000694005">
    <property type="component" value="Chromosome A05"/>
</dbReference>
<dbReference type="NCBIfam" id="TIGR01640">
    <property type="entry name" value="F_box_assoc_1"/>
    <property type="match status" value="1"/>
</dbReference>
<dbReference type="InterPro" id="IPR013187">
    <property type="entry name" value="F-box-assoc_dom_typ3"/>
</dbReference>
<dbReference type="Pfam" id="PF00646">
    <property type="entry name" value="F-box"/>
    <property type="match status" value="1"/>
</dbReference>
<dbReference type="InterPro" id="IPR036047">
    <property type="entry name" value="F-box-like_dom_sf"/>
</dbReference>
<dbReference type="Gene3D" id="1.20.1280.50">
    <property type="match status" value="1"/>
</dbReference>
<dbReference type="Pfam" id="PF08268">
    <property type="entry name" value="FBA_3"/>
    <property type="match status" value="1"/>
</dbReference>
<dbReference type="CDD" id="cd22157">
    <property type="entry name" value="F-box_AtFBW1-like"/>
    <property type="match status" value="1"/>
</dbReference>
<sequence>MKSKRSKRAKTLLNGRANSKTIPTDLIIDILSRLPMKSVARFRCVSKLWASIVDLPYLKEFFTTRASAHPQLLFVYKEKHKFVFLSSPQPQNLDENSTPEAVKHLSRIPFRGSSCYVSGHVQGLVCLKFISKRMSPVQIICNPSTGQALTLPKKRMRRSFTRARNILGYDPIDNQFKVLSITRYSTLDQHQVLTLGTGELKWRTIKCSTPQDSFQQGICINGVLYYPVCTRGIDMIGCFHVRSETFSFIEVETTSIGAVFEGTLINYNGKLSSLISDAGDRFADGESRSIKLLVIGNFEKQEWSKHEYVLPPMWKNVVGRADLRLVGFVGTSEVVFSHPSQVIYYNIETQGVVKVAIQGMGASSKCKFATFVNHMEDLKFTHAFK</sequence>
<evidence type="ECO:0000313" key="2">
    <source>
        <dbReference type="EMBL" id="CAG7874860.1"/>
    </source>
</evidence>
<dbReference type="Gramene" id="A05p13810.2_BraZ1">
    <property type="protein sequence ID" value="A05p13810.2_BraZ1.CDS.1"/>
    <property type="gene ID" value="A05g13810.2_BraZ1"/>
</dbReference>